<dbReference type="GO" id="GO:0003755">
    <property type="term" value="F:peptidyl-prolyl cis-trans isomerase activity"/>
    <property type="evidence" value="ECO:0007669"/>
    <property type="project" value="UniProtKB-KW"/>
</dbReference>
<evidence type="ECO:0000256" key="4">
    <source>
        <dbReference type="PROSITE-ProRule" id="PRU00277"/>
    </source>
</evidence>
<dbReference type="EMBL" id="MSCL01000001">
    <property type="protein sequence ID" value="PQJ74476.1"/>
    <property type="molecule type" value="Genomic_DNA"/>
</dbReference>
<dbReference type="OrthoDB" id="1424215at2"/>
<proteinExistence type="predicted"/>
<organism evidence="8 9">
    <name type="scientific">Polaribacter gangjinensis</name>
    <dbReference type="NCBI Taxonomy" id="574710"/>
    <lineage>
        <taxon>Bacteria</taxon>
        <taxon>Pseudomonadati</taxon>
        <taxon>Bacteroidota</taxon>
        <taxon>Flavobacteriia</taxon>
        <taxon>Flavobacteriales</taxon>
        <taxon>Flavobacteriaceae</taxon>
    </lineage>
</organism>
<dbReference type="AlphaFoldDB" id="A0A2S7WAP1"/>
<sequence length="304" mass="33341">MTKIKNSILVLLFSLIIYACGDDNAFRNPFADVDHEALAISDNDSIVKFLKAHYYDATEDVLKPLETGKTALFDDSKLKIKEVTENNINYKLYVYVINEGSAAPDPDKGFPTVVDSVFVKYAGRTFSGTTFNANEFDSNTSGIWFNLNAVIAGWTYGMTSFKGGSLKKEANGDPFNGPITFLNSGKGIIFIPSGLAYPSSRAQNQSSNLVDTNLFFFVDLLDFVKDTDQDNDNVPSILEDLDGDGDVNNDDTDKDGLPNYFDADDDGDGILTKNEDANGDGDPTNDFSDPNNPTLPDYLNKNIK</sequence>
<dbReference type="Proteomes" id="UP000237608">
    <property type="component" value="Unassembled WGS sequence"/>
</dbReference>
<name>A0A2S7WAP1_9FLAO</name>
<comment type="catalytic activity">
    <reaction evidence="1 4">
        <text>[protein]-peptidylproline (omega=180) = [protein]-peptidylproline (omega=0)</text>
        <dbReference type="Rhea" id="RHEA:16237"/>
        <dbReference type="Rhea" id="RHEA-COMP:10747"/>
        <dbReference type="Rhea" id="RHEA-COMP:10748"/>
        <dbReference type="ChEBI" id="CHEBI:83833"/>
        <dbReference type="ChEBI" id="CHEBI:83834"/>
        <dbReference type="EC" id="5.2.1.8"/>
    </reaction>
</comment>
<feature type="domain" description="PPIase FKBP-type" evidence="7">
    <location>
        <begin position="114"/>
        <end position="224"/>
    </location>
</feature>
<evidence type="ECO:0000256" key="2">
    <source>
        <dbReference type="ARBA" id="ARBA00013194"/>
    </source>
</evidence>
<dbReference type="RefSeq" id="WP_105045623.1">
    <property type="nucleotide sequence ID" value="NZ_CP150662.1"/>
</dbReference>
<dbReference type="PROSITE" id="PS50059">
    <property type="entry name" value="FKBP_PPIASE"/>
    <property type="match status" value="1"/>
</dbReference>
<dbReference type="InterPro" id="IPR001179">
    <property type="entry name" value="PPIase_FKBP_dom"/>
</dbReference>
<accession>A0A2S7WAP1</accession>
<dbReference type="EC" id="5.2.1.8" evidence="2 4"/>
<keyword evidence="9" id="KW-1185">Reference proteome</keyword>
<evidence type="ECO:0000313" key="9">
    <source>
        <dbReference type="Proteomes" id="UP000237608"/>
    </source>
</evidence>
<comment type="caution">
    <text evidence="8">The sequence shown here is derived from an EMBL/GenBank/DDBJ whole genome shotgun (WGS) entry which is preliminary data.</text>
</comment>
<keyword evidence="3 4" id="KW-0697">Rotamase</keyword>
<dbReference type="Gene3D" id="3.10.50.40">
    <property type="match status" value="1"/>
</dbReference>
<evidence type="ECO:0000256" key="6">
    <source>
        <dbReference type="SAM" id="SignalP"/>
    </source>
</evidence>
<evidence type="ECO:0000256" key="5">
    <source>
        <dbReference type="SAM" id="MobiDB-lite"/>
    </source>
</evidence>
<keyword evidence="6" id="KW-0732">Signal</keyword>
<dbReference type="InterPro" id="IPR046357">
    <property type="entry name" value="PPIase_dom_sf"/>
</dbReference>
<protein>
    <recommendedName>
        <fullName evidence="2 4">peptidylprolyl isomerase</fullName>
        <ecNumber evidence="2 4">5.2.1.8</ecNumber>
    </recommendedName>
</protein>
<feature type="compositionally biased region" description="Polar residues" evidence="5">
    <location>
        <begin position="285"/>
        <end position="294"/>
    </location>
</feature>
<feature type="signal peptide" evidence="6">
    <location>
        <begin position="1"/>
        <end position="21"/>
    </location>
</feature>
<reference evidence="8 9" key="1">
    <citation type="submission" date="2016-12" db="EMBL/GenBank/DDBJ databases">
        <title>Trade-off between light-utilization and light-protection in marine flavobacteria.</title>
        <authorList>
            <person name="Kumagai Y."/>
            <person name="Yoshizawa S."/>
            <person name="Kogure K."/>
            <person name="Iwasaki W."/>
        </authorList>
    </citation>
    <scope>NUCLEOTIDE SEQUENCE [LARGE SCALE GENOMIC DNA]</scope>
    <source>
        <strain evidence="8 9">KCTC 22729</strain>
    </source>
</reference>
<feature type="compositionally biased region" description="Acidic residues" evidence="5">
    <location>
        <begin position="239"/>
        <end position="253"/>
    </location>
</feature>
<dbReference type="PROSITE" id="PS51257">
    <property type="entry name" value="PROKAR_LIPOPROTEIN"/>
    <property type="match status" value="1"/>
</dbReference>
<gene>
    <name evidence="8" type="ORF">BTO13_03965</name>
</gene>
<evidence type="ECO:0000256" key="1">
    <source>
        <dbReference type="ARBA" id="ARBA00000971"/>
    </source>
</evidence>
<keyword evidence="4 8" id="KW-0413">Isomerase</keyword>
<dbReference type="SUPFAM" id="SSF54534">
    <property type="entry name" value="FKBP-like"/>
    <property type="match status" value="1"/>
</dbReference>
<evidence type="ECO:0000259" key="7">
    <source>
        <dbReference type="PROSITE" id="PS50059"/>
    </source>
</evidence>
<evidence type="ECO:0000256" key="3">
    <source>
        <dbReference type="ARBA" id="ARBA00023110"/>
    </source>
</evidence>
<evidence type="ECO:0000313" key="8">
    <source>
        <dbReference type="EMBL" id="PQJ74476.1"/>
    </source>
</evidence>
<feature type="chain" id="PRO_5015635379" description="peptidylprolyl isomerase" evidence="6">
    <location>
        <begin position="22"/>
        <end position="304"/>
    </location>
</feature>
<feature type="region of interest" description="Disordered" evidence="5">
    <location>
        <begin position="232"/>
        <end position="304"/>
    </location>
</feature>